<dbReference type="KEGG" id="bbes:BESB_030040"/>
<dbReference type="RefSeq" id="XP_029215139.1">
    <property type="nucleotide sequence ID" value="XM_029361672.1"/>
</dbReference>
<accession>A0A2A9M6U1</accession>
<dbReference type="STRING" id="94643.A0A2A9M6U1"/>
<keyword evidence="2" id="KW-0812">Transmembrane</keyword>
<gene>
    <name evidence="4" type="ORF">BESB_030040</name>
</gene>
<feature type="domain" description="EGF-like" evidence="3">
    <location>
        <begin position="252"/>
        <end position="294"/>
    </location>
</feature>
<evidence type="ECO:0000256" key="2">
    <source>
        <dbReference type="SAM" id="Phobius"/>
    </source>
</evidence>
<evidence type="ECO:0000313" key="5">
    <source>
        <dbReference type="Proteomes" id="UP000224006"/>
    </source>
</evidence>
<sequence>MSPCNSRREAVRVVRLRSALADFAPQGAPSAAPPRATRPRVHRRVLGLLVSAALCASVSSLSRPVLDFGAAVKLRQAAETQALAEAGAQREDAVLPARSEWLCREAYNGEGCGSATNAALGATEAYCQEEDCCPTFKPQCTHATGLCATESYLQQQYSWGKCNKTQCARCGPNAVCGYVPSTSSVRGGVYCTCKNPFVGSGASCMLEVCKGKNPCGEGTCVPSADSNKPYDCECSPGYAVLTSGSSPTCMDICKFRGCGDPEGVEACIGGVDAHVCVCKLGYRLAEDSAGPRCVKSDPCTISPCGQADAVEKCEPRPNGIEYVCTCTPGHVVRYVNGTQVCLPEEQPCNAPLCSLEGPDLSSATSTSTSKTATNGATAENSTGGSSTNESEGVNAGAIAGGVVGGLAGLGLIAAAVTYSKRRSAAD</sequence>
<dbReference type="SMART" id="SM00181">
    <property type="entry name" value="EGF"/>
    <property type="match status" value="4"/>
</dbReference>
<dbReference type="Proteomes" id="UP000224006">
    <property type="component" value="Chromosome XIII"/>
</dbReference>
<name>A0A2A9M6U1_BESBE</name>
<dbReference type="VEuPathDB" id="ToxoDB:BESB_030040"/>
<comment type="caution">
    <text evidence="4">The sequence shown here is derived from an EMBL/GenBank/DDBJ whole genome shotgun (WGS) entry which is preliminary data.</text>
</comment>
<dbReference type="AlphaFoldDB" id="A0A2A9M6U1"/>
<keyword evidence="5" id="KW-1185">Reference proteome</keyword>
<keyword evidence="2" id="KW-0472">Membrane</keyword>
<dbReference type="EMBL" id="NWUJ01000016">
    <property type="protein sequence ID" value="PFH31130.1"/>
    <property type="molecule type" value="Genomic_DNA"/>
</dbReference>
<feature type="domain" description="EGF-like" evidence="3">
    <location>
        <begin position="208"/>
        <end position="250"/>
    </location>
</feature>
<keyword evidence="2" id="KW-1133">Transmembrane helix</keyword>
<reference evidence="4 5" key="1">
    <citation type="submission" date="2017-09" db="EMBL/GenBank/DDBJ databases">
        <title>Genome sequencing of Besnoitia besnoiti strain Bb-Ger1.</title>
        <authorList>
            <person name="Schares G."/>
            <person name="Venepally P."/>
            <person name="Lorenzi H.A."/>
        </authorList>
    </citation>
    <scope>NUCLEOTIDE SEQUENCE [LARGE SCALE GENOMIC DNA]</scope>
    <source>
        <strain evidence="4 5">Bb-Ger1</strain>
    </source>
</reference>
<dbReference type="OrthoDB" id="330402at2759"/>
<proteinExistence type="predicted"/>
<organism evidence="4 5">
    <name type="scientific">Besnoitia besnoiti</name>
    <name type="common">Apicomplexan protozoan</name>
    <dbReference type="NCBI Taxonomy" id="94643"/>
    <lineage>
        <taxon>Eukaryota</taxon>
        <taxon>Sar</taxon>
        <taxon>Alveolata</taxon>
        <taxon>Apicomplexa</taxon>
        <taxon>Conoidasida</taxon>
        <taxon>Coccidia</taxon>
        <taxon>Eucoccidiorida</taxon>
        <taxon>Eimeriorina</taxon>
        <taxon>Sarcocystidae</taxon>
        <taxon>Besnoitia</taxon>
    </lineage>
</organism>
<evidence type="ECO:0000313" key="4">
    <source>
        <dbReference type="EMBL" id="PFH31130.1"/>
    </source>
</evidence>
<evidence type="ECO:0000256" key="1">
    <source>
        <dbReference type="SAM" id="MobiDB-lite"/>
    </source>
</evidence>
<dbReference type="GeneID" id="40308056"/>
<dbReference type="Gene3D" id="2.90.20.10">
    <property type="entry name" value="Plasmodium vivax P25 domain"/>
    <property type="match status" value="1"/>
</dbReference>
<feature type="transmembrane region" description="Helical" evidence="2">
    <location>
        <begin position="395"/>
        <end position="418"/>
    </location>
</feature>
<feature type="domain" description="EGF-like" evidence="3">
    <location>
        <begin position="298"/>
        <end position="342"/>
    </location>
</feature>
<evidence type="ECO:0000259" key="3">
    <source>
        <dbReference type="SMART" id="SM00181"/>
    </source>
</evidence>
<feature type="region of interest" description="Disordered" evidence="1">
    <location>
        <begin position="364"/>
        <end position="391"/>
    </location>
</feature>
<feature type="domain" description="EGF-like" evidence="3">
    <location>
        <begin position="161"/>
        <end position="205"/>
    </location>
</feature>
<protein>
    <submittedName>
        <fullName evidence="4">Putative microneme protein</fullName>
    </submittedName>
</protein>
<dbReference type="InterPro" id="IPR000742">
    <property type="entry name" value="EGF"/>
</dbReference>